<sequence length="122" mass="12585">MRDRQPAAADVEDAGDEGFLVACLGAAAVPVAAALVAGGLAAGEPVAELVVTDGEGWRSAFATPLDVQPVTRVIPATQRAATAVAGRRVVRLLRLNANLTCAGCPRERRRPWSGADPKVMDA</sequence>
<organism evidence="1 2">
    <name type="scientific">Streptomyces malaysiense</name>
    <dbReference type="NCBI Taxonomy" id="1428626"/>
    <lineage>
        <taxon>Bacteria</taxon>
        <taxon>Bacillati</taxon>
        <taxon>Actinomycetota</taxon>
        <taxon>Actinomycetes</taxon>
        <taxon>Kitasatosporales</taxon>
        <taxon>Streptomycetaceae</taxon>
        <taxon>Streptomyces</taxon>
    </lineage>
</organism>
<gene>
    <name evidence="1" type="ORF">VT52_028795</name>
</gene>
<protein>
    <submittedName>
        <fullName evidence="1">Uncharacterized protein</fullName>
    </submittedName>
</protein>
<evidence type="ECO:0000313" key="1">
    <source>
        <dbReference type="EMBL" id="OIK24030.1"/>
    </source>
</evidence>
<dbReference type="AlphaFoldDB" id="A0A1J4PV96"/>
<name>A0A1J4PV96_9ACTN</name>
<accession>A0A1J4PV96</accession>
<dbReference type="Proteomes" id="UP000034838">
    <property type="component" value="Unassembled WGS sequence"/>
</dbReference>
<evidence type="ECO:0000313" key="2">
    <source>
        <dbReference type="Proteomes" id="UP000034838"/>
    </source>
</evidence>
<comment type="caution">
    <text evidence="1">The sequence shown here is derived from an EMBL/GenBank/DDBJ whole genome shotgun (WGS) entry which is preliminary data.</text>
</comment>
<proteinExistence type="predicted"/>
<keyword evidence="2" id="KW-1185">Reference proteome</keyword>
<reference evidence="1" key="1">
    <citation type="submission" date="2016-10" db="EMBL/GenBank/DDBJ databases">
        <title>Genome sequence of Streptomyces malaysiense MUSC 136.</title>
        <authorList>
            <person name="Lee L.-H."/>
            <person name="Ser H.-L."/>
        </authorList>
    </citation>
    <scope>NUCLEOTIDE SEQUENCE [LARGE SCALE GENOMIC DNA]</scope>
    <source>
        <strain evidence="1">MUSC 136</strain>
    </source>
</reference>
<dbReference type="EMBL" id="LBDA02000080">
    <property type="protein sequence ID" value="OIK24030.1"/>
    <property type="molecule type" value="Genomic_DNA"/>
</dbReference>